<gene>
    <name evidence="1" type="ORF">PFDSM3638_08860</name>
</gene>
<dbReference type="GeneID" id="41713580"/>
<dbReference type="GeneID" id="13300521"/>
<accession>A0A5C0XU05</accession>
<dbReference type="AlphaFoldDB" id="A0A5C0XU05"/>
<dbReference type="Gene3D" id="3.40.50.12090">
    <property type="match status" value="1"/>
</dbReference>
<organism evidence="1 2">
    <name type="scientific">Pyrococcus furiosus (strain ATCC 43587 / DSM 3638 / JCM 8422 / Vc1)</name>
    <dbReference type="NCBI Taxonomy" id="186497"/>
    <lineage>
        <taxon>Archaea</taxon>
        <taxon>Methanobacteriati</taxon>
        <taxon>Methanobacteriota</taxon>
        <taxon>Thermococci</taxon>
        <taxon>Thermococcales</taxon>
        <taxon>Thermococcaceae</taxon>
        <taxon>Pyrococcus</taxon>
    </lineage>
</organism>
<dbReference type="OrthoDB" id="86217at2157"/>
<sequence>MKFKPLTLLLLSFIITSTIPGEVASQVHGIVILVSDNEADLTLAEKVAEVLNAELVVTPWGLYNESVVEDILEKNPSFVMIIGGPKAVVPEYEKVLESLGVPRTRIWGETRVETSKAVVQYLLKDYPDIFKRVNIVIIHGWDLPGIVKAKKMKYSIPIFVSQNTTEIPKIPSSKITIIESPYSMAIMARFRKYLQNATYIEVEITPAIANEAIKRAEITIIRAEKILGEPNPELPSPVNLLDQAKRLLGMAKIQFERGNYQKAYILSLQAKLLAEKVILLANISPKSPGIEIQVELRMLQIVTSRLEKLGYDVSEVKDLLNKAQEALKAGRIAEAIQYINKAKKKLREIRTKQWRGR</sequence>
<dbReference type="EMBL" id="CP023154">
    <property type="protein sequence ID" value="QEK79364.1"/>
    <property type="molecule type" value="Genomic_DNA"/>
</dbReference>
<protein>
    <submittedName>
        <fullName evidence="1">Cell wall-binding repeat-containing protein</fullName>
    </submittedName>
</protein>
<reference evidence="1 2" key="1">
    <citation type="submission" date="2017-08" db="EMBL/GenBank/DDBJ databases">
        <title>Resequencing and Reannotation of the genome of Pyrococcus furiosus type strain DSM3638.</title>
        <authorList>
            <person name="Reichelt R.M."/>
            <person name="Bunk B."/>
        </authorList>
    </citation>
    <scope>NUCLEOTIDE SEQUENCE [LARGE SCALE GENOMIC DNA]</scope>
    <source>
        <strain evidence="1 2">DSM 3638</strain>
    </source>
</reference>
<name>A0A5C0XU05_PYRFU</name>
<dbReference type="RefSeq" id="WP_011012903.1">
    <property type="nucleotide sequence ID" value="NC_003413.1"/>
</dbReference>
<proteinExistence type="predicted"/>
<evidence type="ECO:0000313" key="2">
    <source>
        <dbReference type="Proteomes" id="UP000324354"/>
    </source>
</evidence>
<dbReference type="Proteomes" id="UP000324354">
    <property type="component" value="Chromosome"/>
</dbReference>
<evidence type="ECO:0000313" key="1">
    <source>
        <dbReference type="EMBL" id="QEK79364.1"/>
    </source>
</evidence>